<keyword evidence="4 5" id="KW-0472">Membrane</keyword>
<dbReference type="InterPro" id="IPR018499">
    <property type="entry name" value="Tetraspanin/Peripherin"/>
</dbReference>
<dbReference type="AlphaFoldDB" id="U5EPZ8"/>
<feature type="transmembrane region" description="Helical" evidence="5">
    <location>
        <begin position="82"/>
        <end position="106"/>
    </location>
</feature>
<evidence type="ECO:0000256" key="5">
    <source>
        <dbReference type="SAM" id="Phobius"/>
    </source>
</evidence>
<dbReference type="EMBL" id="GANO01003500">
    <property type="protein sequence ID" value="JAB56371.1"/>
    <property type="molecule type" value="mRNA"/>
</dbReference>
<proteinExistence type="evidence at transcript level"/>
<keyword evidence="3 5" id="KW-1133">Transmembrane helix</keyword>
<dbReference type="CDD" id="cd03127">
    <property type="entry name" value="tetraspanin_LEL"/>
    <property type="match status" value="1"/>
</dbReference>
<accession>U5EPZ8</accession>
<comment type="subcellular location">
    <subcellularLocation>
        <location evidence="1">Membrane</location>
        <topology evidence="1">Multi-pass membrane protein</topology>
    </subcellularLocation>
</comment>
<keyword evidence="2 5" id="KW-0812">Transmembrane</keyword>
<feature type="transmembrane region" description="Helical" evidence="5">
    <location>
        <begin position="50"/>
        <end position="70"/>
    </location>
</feature>
<sequence>MRLSSRIKCFKYLVYTYIVLISICAGVQIVIGSFLLWSHQQYSKIVDNQFWEPFVTIICLGLVSILICYVGWTSTSKKNRCYLGLFAGGLVVLIIVQFLTSGWIFAMRYQMLTPAEIAIENSHSEYLVKTSQDPTHLWNRLQRDLQCCGKGGAGDYHNSKQKALPWSCCAKPINPNDPPCSFVYQRGCLHVLVDSIQYHLLICALTSVSAALVQSLGIFCVIQLTVLLKRPTLNISSPDSENQIRPKKHTREMIPLAQQQQHMPTPHHIKPKPVAPPKVEEIMKSSLG</sequence>
<dbReference type="PANTHER" id="PTHR19282">
    <property type="entry name" value="TETRASPANIN"/>
    <property type="match status" value="1"/>
</dbReference>
<evidence type="ECO:0000256" key="1">
    <source>
        <dbReference type="ARBA" id="ARBA00004141"/>
    </source>
</evidence>
<organism evidence="6">
    <name type="scientific">Corethrella appendiculata</name>
    <dbReference type="NCBI Taxonomy" id="1370023"/>
    <lineage>
        <taxon>Eukaryota</taxon>
        <taxon>Metazoa</taxon>
        <taxon>Ecdysozoa</taxon>
        <taxon>Arthropoda</taxon>
        <taxon>Hexapoda</taxon>
        <taxon>Insecta</taxon>
        <taxon>Pterygota</taxon>
        <taxon>Neoptera</taxon>
        <taxon>Endopterygota</taxon>
        <taxon>Diptera</taxon>
        <taxon>Nematocera</taxon>
        <taxon>Culicoidea</taxon>
        <taxon>Chaoboridae</taxon>
        <taxon>Corethrella</taxon>
    </lineage>
</organism>
<protein>
    <submittedName>
        <fullName evidence="6">Putative tetraspanin</fullName>
    </submittedName>
</protein>
<dbReference type="PRINTS" id="PR00259">
    <property type="entry name" value="TMFOUR"/>
</dbReference>
<reference evidence="6" key="1">
    <citation type="journal article" date="2014" name="Insect Biochem. Mol. Biol.">
        <title>An insight into the sialome of the frog biting fly, Corethrella appendiculata.</title>
        <authorList>
            <person name="Ribeiro J.M.C."/>
            <person name="Chagas A.C."/>
            <person name="Pham V.M."/>
            <person name="Lounibos L.P."/>
            <person name="Calvo E."/>
        </authorList>
    </citation>
    <scope>NUCLEOTIDE SEQUENCE</scope>
    <source>
        <tissue evidence="6">Salivary glands</tissue>
    </source>
</reference>
<evidence type="ECO:0000256" key="4">
    <source>
        <dbReference type="ARBA" id="ARBA00023136"/>
    </source>
</evidence>
<evidence type="ECO:0000256" key="2">
    <source>
        <dbReference type="ARBA" id="ARBA00022692"/>
    </source>
</evidence>
<dbReference type="PANTHER" id="PTHR19282:SF505">
    <property type="entry name" value="TRANSMEMBRANE 4 SUPERFAMILY, ISOFORM C"/>
    <property type="match status" value="1"/>
</dbReference>
<feature type="transmembrane region" description="Helical" evidence="5">
    <location>
        <begin position="12"/>
        <end position="38"/>
    </location>
</feature>
<dbReference type="InterPro" id="IPR008952">
    <property type="entry name" value="Tetraspanin_EC2_sf"/>
</dbReference>
<name>U5EPZ8_9DIPT</name>
<dbReference type="Pfam" id="PF00335">
    <property type="entry name" value="Tetraspanin"/>
    <property type="match status" value="1"/>
</dbReference>
<dbReference type="GO" id="GO:0005886">
    <property type="term" value="C:plasma membrane"/>
    <property type="evidence" value="ECO:0007669"/>
    <property type="project" value="TreeGrafter"/>
</dbReference>
<evidence type="ECO:0000256" key="3">
    <source>
        <dbReference type="ARBA" id="ARBA00022989"/>
    </source>
</evidence>
<dbReference type="SUPFAM" id="SSF48652">
    <property type="entry name" value="Tetraspanin"/>
    <property type="match status" value="1"/>
</dbReference>
<dbReference type="Gene3D" id="1.10.1450.10">
    <property type="entry name" value="Tetraspanin"/>
    <property type="match status" value="1"/>
</dbReference>
<evidence type="ECO:0000313" key="6">
    <source>
        <dbReference type="EMBL" id="JAB56371.1"/>
    </source>
</evidence>